<comment type="similarity">
    <text evidence="2 8">Belongs to the PTPS family. QueD subfamily.</text>
</comment>
<evidence type="ECO:0000256" key="10">
    <source>
        <dbReference type="PIRSR" id="PIRSR006113-2"/>
    </source>
</evidence>
<proteinExistence type="inferred from homology"/>
<evidence type="ECO:0000256" key="2">
    <source>
        <dbReference type="ARBA" id="ARBA00008900"/>
    </source>
</evidence>
<feature type="active site" description="Proton acceptor" evidence="9">
    <location>
        <position position="25"/>
    </location>
</feature>
<feature type="binding site" evidence="10">
    <location>
        <position position="29"/>
    </location>
    <ligand>
        <name>Zn(2+)</name>
        <dbReference type="ChEBI" id="CHEBI:29105"/>
    </ligand>
</feature>
<dbReference type="PANTHER" id="PTHR12589">
    <property type="entry name" value="PYRUVOYL TETRAHYDROBIOPTERIN SYNTHASE"/>
    <property type="match status" value="1"/>
</dbReference>
<comment type="pathway">
    <text evidence="1 8">Purine metabolism; 7-cyano-7-deazaguanine biosynthesis.</text>
</comment>
<keyword evidence="5 8" id="KW-0862">Zinc</keyword>
<dbReference type="EMBL" id="CGIH01000052">
    <property type="protein sequence ID" value="CFY10009.1"/>
    <property type="molecule type" value="Genomic_DNA"/>
</dbReference>
<dbReference type="AlphaFoldDB" id="A0A0E4GDI6"/>
<dbReference type="GO" id="GO:0046872">
    <property type="term" value="F:metal ion binding"/>
    <property type="evidence" value="ECO:0007669"/>
    <property type="project" value="UniProtKB-KW"/>
</dbReference>
<dbReference type="Proteomes" id="UP000045545">
    <property type="component" value="Unassembled WGS sequence"/>
</dbReference>
<keyword evidence="6 8" id="KW-0456">Lyase</keyword>
<dbReference type="RefSeq" id="WP_046500049.1">
    <property type="nucleotide sequence ID" value="NZ_CGIH01000052.1"/>
</dbReference>
<evidence type="ECO:0000256" key="8">
    <source>
        <dbReference type="PIRNR" id="PIRNR006113"/>
    </source>
</evidence>
<evidence type="ECO:0000256" key="1">
    <source>
        <dbReference type="ARBA" id="ARBA00005061"/>
    </source>
</evidence>
<dbReference type="InterPro" id="IPR007115">
    <property type="entry name" value="6-PTP_synth/QueD"/>
</dbReference>
<comment type="cofactor">
    <cofactor evidence="8 10">
        <name>Zn(2+)</name>
        <dbReference type="ChEBI" id="CHEBI:29105"/>
    </cofactor>
    <text evidence="8 10">Binds 1 zinc ion per subunit.</text>
</comment>
<sequence length="119" mass="13738">MRQVSITKIFTFDSAHKLIDYNGPCAQIHGHTYRLEVTVCGPLAPDMIIDFYDIKKIVENIVLSKVDHQFLNDVVPFNPTVENMVVWMADLLEPAFAEPVKLEKIRLWENQSSYAEVTW</sequence>
<organism evidence="11 12">
    <name type="scientific">Syntrophomonas zehnderi OL-4</name>
    <dbReference type="NCBI Taxonomy" id="690567"/>
    <lineage>
        <taxon>Bacteria</taxon>
        <taxon>Bacillati</taxon>
        <taxon>Bacillota</taxon>
        <taxon>Clostridia</taxon>
        <taxon>Eubacteriales</taxon>
        <taxon>Syntrophomonadaceae</taxon>
        <taxon>Syntrophomonas</taxon>
    </lineage>
</organism>
<evidence type="ECO:0000256" key="5">
    <source>
        <dbReference type="ARBA" id="ARBA00022833"/>
    </source>
</evidence>
<dbReference type="GO" id="GO:0008616">
    <property type="term" value="P:tRNA queuosine(34) biosynthetic process"/>
    <property type="evidence" value="ECO:0007669"/>
    <property type="project" value="UniProtKB-KW"/>
</dbReference>
<dbReference type="EC" id="4.-.-.-" evidence="8"/>
<dbReference type="STRING" id="690567.2738"/>
<keyword evidence="8" id="KW-0671">Queuosine biosynthesis</keyword>
<reference evidence="11 12" key="1">
    <citation type="submission" date="2015-03" db="EMBL/GenBank/DDBJ databases">
        <authorList>
            <person name="Murphy D."/>
        </authorList>
    </citation>
    <scope>NUCLEOTIDE SEQUENCE [LARGE SCALE GENOMIC DNA]</scope>
    <source>
        <strain evidence="11 12">OL-4</strain>
    </source>
</reference>
<dbReference type="Pfam" id="PF01242">
    <property type="entry name" value="PTPS"/>
    <property type="match status" value="1"/>
</dbReference>
<dbReference type="PANTHER" id="PTHR12589:SF7">
    <property type="entry name" value="6-PYRUVOYL TETRAHYDROBIOPTERIN SYNTHASE"/>
    <property type="match status" value="1"/>
</dbReference>
<protein>
    <recommendedName>
        <fullName evidence="3 8">6-carboxy-5,6,7,8-tetrahydropterin synthase</fullName>
        <ecNumber evidence="8">4.-.-.-</ecNumber>
    </recommendedName>
</protein>
<dbReference type="PIRSF" id="PIRSF006113">
    <property type="entry name" value="PTP_synth"/>
    <property type="match status" value="1"/>
</dbReference>
<dbReference type="SUPFAM" id="SSF55620">
    <property type="entry name" value="Tetrahydrobiopterin biosynthesis enzymes-like"/>
    <property type="match status" value="1"/>
</dbReference>
<dbReference type="Gene3D" id="3.30.479.10">
    <property type="entry name" value="6-pyruvoyl tetrahydropterin synthase/QueD"/>
    <property type="match status" value="1"/>
</dbReference>
<comment type="catalytic activity">
    <reaction evidence="7 8">
        <text>7,8-dihydroneopterin 3'-triphosphate + H2O = 6-carboxy-5,6,7,8-tetrahydropterin + triphosphate + acetaldehyde + 2 H(+)</text>
        <dbReference type="Rhea" id="RHEA:27966"/>
        <dbReference type="ChEBI" id="CHEBI:15343"/>
        <dbReference type="ChEBI" id="CHEBI:15377"/>
        <dbReference type="ChEBI" id="CHEBI:15378"/>
        <dbReference type="ChEBI" id="CHEBI:18036"/>
        <dbReference type="ChEBI" id="CHEBI:58462"/>
        <dbReference type="ChEBI" id="CHEBI:61032"/>
        <dbReference type="EC" id="4.1.2.50"/>
    </reaction>
</comment>
<evidence type="ECO:0000313" key="11">
    <source>
        <dbReference type="EMBL" id="CFY10009.1"/>
    </source>
</evidence>
<evidence type="ECO:0000256" key="6">
    <source>
        <dbReference type="ARBA" id="ARBA00023239"/>
    </source>
</evidence>
<feature type="active site" description="Charge relay system" evidence="9">
    <location>
        <position position="68"/>
    </location>
</feature>
<feature type="binding site" evidence="10">
    <location>
        <position position="16"/>
    </location>
    <ligand>
        <name>Zn(2+)</name>
        <dbReference type="ChEBI" id="CHEBI:29105"/>
    </ligand>
</feature>
<keyword evidence="4 8" id="KW-0479">Metal-binding</keyword>
<evidence type="ECO:0000256" key="9">
    <source>
        <dbReference type="PIRSR" id="PIRSR006113-1"/>
    </source>
</evidence>
<dbReference type="UniPathway" id="UPA00391"/>
<feature type="active site" description="Charge relay system" evidence="9">
    <location>
        <position position="109"/>
    </location>
</feature>
<feature type="binding site" evidence="10">
    <location>
        <position position="31"/>
    </location>
    <ligand>
        <name>Zn(2+)</name>
        <dbReference type="ChEBI" id="CHEBI:29105"/>
    </ligand>
</feature>
<dbReference type="InterPro" id="IPR038418">
    <property type="entry name" value="6-PTP_synth/QueD_sf"/>
</dbReference>
<dbReference type="NCBIfam" id="TIGR03367">
    <property type="entry name" value="queuosine_QueD"/>
    <property type="match status" value="1"/>
</dbReference>
<dbReference type="GO" id="GO:0070497">
    <property type="term" value="F:6-carboxytetrahydropterin synthase activity"/>
    <property type="evidence" value="ECO:0007669"/>
    <property type="project" value="UniProtKB-EC"/>
</dbReference>
<evidence type="ECO:0000256" key="7">
    <source>
        <dbReference type="ARBA" id="ARBA00048807"/>
    </source>
</evidence>
<gene>
    <name evidence="11" type="ORF">2738</name>
</gene>
<keyword evidence="12" id="KW-1185">Reference proteome</keyword>
<dbReference type="OrthoDB" id="9804698at2"/>
<accession>A0A0E4GDI6</accession>
<name>A0A0E4GDI6_9FIRM</name>
<evidence type="ECO:0000256" key="3">
    <source>
        <dbReference type="ARBA" id="ARBA00018141"/>
    </source>
</evidence>
<evidence type="ECO:0000256" key="4">
    <source>
        <dbReference type="ARBA" id="ARBA00022723"/>
    </source>
</evidence>
<evidence type="ECO:0000313" key="12">
    <source>
        <dbReference type="Proteomes" id="UP000045545"/>
    </source>
</evidence>